<evidence type="ECO:0000256" key="3">
    <source>
        <dbReference type="ARBA" id="ARBA00022821"/>
    </source>
</evidence>
<dbReference type="PRINTS" id="PR00364">
    <property type="entry name" value="DISEASERSIST"/>
</dbReference>
<dbReference type="Gene3D" id="3.80.10.10">
    <property type="entry name" value="Ribonuclease Inhibitor"/>
    <property type="match status" value="3"/>
</dbReference>
<dbReference type="Gene3D" id="3.40.50.300">
    <property type="entry name" value="P-loop containing nucleotide triphosphate hydrolases"/>
    <property type="match status" value="1"/>
</dbReference>
<dbReference type="InterPro" id="IPR000157">
    <property type="entry name" value="TIR_dom"/>
</dbReference>
<evidence type="ECO:0000256" key="2">
    <source>
        <dbReference type="ARBA" id="ARBA00022737"/>
    </source>
</evidence>
<keyword evidence="2" id="KW-0677">Repeat</keyword>
<dbReference type="InterPro" id="IPR058192">
    <property type="entry name" value="WHD_ROQ1-like"/>
</dbReference>
<dbReference type="SMART" id="SM00369">
    <property type="entry name" value="LRR_TYP"/>
    <property type="match status" value="4"/>
</dbReference>
<dbReference type="InterPro" id="IPR032675">
    <property type="entry name" value="LRR_dom_sf"/>
</dbReference>
<gene>
    <name evidence="5" type="ORF">ACJRO7_011050</name>
</gene>
<dbReference type="SMART" id="SM00255">
    <property type="entry name" value="TIR"/>
    <property type="match status" value="1"/>
</dbReference>
<dbReference type="Pfam" id="PF23598">
    <property type="entry name" value="LRR_14"/>
    <property type="match status" value="1"/>
</dbReference>
<dbReference type="InterPro" id="IPR035897">
    <property type="entry name" value="Toll_tir_struct_dom_sf"/>
</dbReference>
<dbReference type="SUPFAM" id="SSF52540">
    <property type="entry name" value="P-loop containing nucleoside triphosphate hydrolases"/>
    <property type="match status" value="1"/>
</dbReference>
<dbReference type="InterPro" id="IPR027417">
    <property type="entry name" value="P-loop_NTPase"/>
</dbReference>
<keyword evidence="3" id="KW-0611">Plant defense</keyword>
<dbReference type="Pfam" id="PF01582">
    <property type="entry name" value="TIR"/>
    <property type="match status" value="1"/>
</dbReference>
<dbReference type="Proteomes" id="UP001634007">
    <property type="component" value="Unassembled WGS sequence"/>
</dbReference>
<keyword evidence="1" id="KW-0433">Leucine-rich repeat</keyword>
<comment type="caution">
    <text evidence="5">The sequence shown here is derived from an EMBL/GenBank/DDBJ whole genome shotgun (WGS) entry which is preliminary data.</text>
</comment>
<dbReference type="GO" id="GO:0051707">
    <property type="term" value="P:response to other organism"/>
    <property type="evidence" value="ECO:0007669"/>
    <property type="project" value="UniProtKB-ARBA"/>
</dbReference>
<dbReference type="PROSITE" id="PS50104">
    <property type="entry name" value="TIR"/>
    <property type="match status" value="1"/>
</dbReference>
<name>A0ABD3LE50_EUCGL</name>
<dbReference type="AlphaFoldDB" id="A0ABD3LE50"/>
<keyword evidence="6" id="KW-1185">Reference proteome</keyword>
<accession>A0ABD3LE50</accession>
<dbReference type="PANTHER" id="PTHR11017:SF570">
    <property type="entry name" value="DISEASE RESISTANCE PROTEIN (TIR-NBS CLASS)-RELATED"/>
    <property type="match status" value="1"/>
</dbReference>
<dbReference type="Gene3D" id="1.10.8.430">
    <property type="entry name" value="Helical domain of apoptotic protease-activating factors"/>
    <property type="match status" value="1"/>
</dbReference>
<evidence type="ECO:0000256" key="1">
    <source>
        <dbReference type="ARBA" id="ARBA00022614"/>
    </source>
</evidence>
<dbReference type="InterPro" id="IPR055414">
    <property type="entry name" value="LRR_R13L4/SHOC2-like"/>
</dbReference>
<dbReference type="GO" id="GO:0006952">
    <property type="term" value="P:defense response"/>
    <property type="evidence" value="ECO:0007669"/>
    <property type="project" value="UniProtKB-KW"/>
</dbReference>
<evidence type="ECO:0000313" key="6">
    <source>
        <dbReference type="Proteomes" id="UP001634007"/>
    </source>
</evidence>
<proteinExistence type="predicted"/>
<reference evidence="5 6" key="1">
    <citation type="submission" date="2024-11" db="EMBL/GenBank/DDBJ databases">
        <title>Chromosome-level genome assembly of Eucalyptus globulus Labill. provides insights into its genome evolution.</title>
        <authorList>
            <person name="Li X."/>
        </authorList>
    </citation>
    <scope>NUCLEOTIDE SEQUENCE [LARGE SCALE GENOMIC DNA]</scope>
    <source>
        <strain evidence="5">CL2024</strain>
        <tissue evidence="5">Fresh tender leaves</tissue>
    </source>
</reference>
<dbReference type="EMBL" id="JBJKBG010000002">
    <property type="protein sequence ID" value="KAL3750009.1"/>
    <property type="molecule type" value="Genomic_DNA"/>
</dbReference>
<dbReference type="InterPro" id="IPR002182">
    <property type="entry name" value="NB-ARC"/>
</dbReference>
<sequence length="1191" mass="136201">MEKGTNSQLSSGSTYEVFLNFRGADTRHGFTDFLYHGMVGAGILVFRDSESLHVSEEIGAELLQAIENSKIYIPIFSANYASSCWCLRELAYMVECTSKSNGTKEILPIFLDVEPADVKLKTNLYKQTLSKRQKMLCIEAESWQKALIAVGKIKGWNLKKDESQVDLIQLVIEAVLVKLNVRYKNVTEHLVGVDDRVEAIIKMLDVEYDGVKFLAIHGMGGVGKTTITKVVFNRLSSRFQGCNFLSDVRESSERHGLVHLQKQLLSKFLDCCYVDQISEVDHGIDMIKRVLHNKKVLIVLDDVDKNKQLKNLAEKGNWFGSGSRIIITTRYKSVLMIDGEATSESPIKCVNVLTYEVYEMEFHHALKLFSRHAFRRDSPPDDYVSLSEKVVSTLGKLPLALEVTGSTLSGRSKEFWVDTLKKLEKAPFIEVQKTLMITYERLDDVQRQVFLDITCFFVNEDKTYPCYMWEDCEYHPYNAIEILCLTSLIKIKDDNTIWMHDQVRDLGRAIVREENFKEPHKRSRVWNHQEALSILEQKKGTKKIEALSLGSRGVIITPGEVANLRHLRFLDGNEMFLVGDFNNLLSNLRWLSWRWCPFEFVATNFHLVNLIILDLSHSYVSEKWIGWNQIRVASKLKVLDLSNCNDLMRTPDLSMLVSLERLILEGCCNLIEIDPSIGKLKLLTALNLNGCHALEGLPYEIGCLDALMEILMPCSSYAFKLPETIGNLKSLLTLDVSHSRIRMLPDSIGGLVKLRRLNLSKCSKIKQLPDSVGQLQSLVELDLSSTSLGHLPNSIGYLKQLTVLRMSHIIGITKLPRAIGLVEKLEELEASGCHHLTGEIPEEIGRLSHLRILDLSFTRISRIPITVYYLSNLQTLNLESCYKLNELPQLPPSLRCLRWAFDTLKFFGNRTYMPEGDSAYHSSIVPLHEVEELAFGKTRRFWPQLLSSSLREFEVGNLSITSQTSSLREFEVGNLSITSQTDCSLLSNLSTLRLQSCSISVFPEEEKVEKFERFFFSDQVEMMQLQKEQRELFLWQTKRLRHLEMRTCEFSSRALRLSHMKILEEVNLFRCSLLVEIWGLEELGSLGFLSIVDCSSMERMSNLSKLRKLRKLRVGECPKLRSVEGLNHLESLQKLWIHDCCSLESLTDTSNLRLECSTIEHCERLPNRNSYCRCHDNGDSVFTDPAHARYF</sequence>
<dbReference type="InterPro" id="IPR044974">
    <property type="entry name" value="Disease_R_plants"/>
</dbReference>
<dbReference type="Gene3D" id="3.40.50.10140">
    <property type="entry name" value="Toll/interleukin-1 receptor homology (TIR) domain"/>
    <property type="match status" value="1"/>
</dbReference>
<evidence type="ECO:0000259" key="4">
    <source>
        <dbReference type="PROSITE" id="PS50104"/>
    </source>
</evidence>
<dbReference type="SUPFAM" id="SSF52200">
    <property type="entry name" value="Toll/Interleukin receptor TIR domain"/>
    <property type="match status" value="1"/>
</dbReference>
<dbReference type="InterPro" id="IPR042197">
    <property type="entry name" value="Apaf_helical"/>
</dbReference>
<dbReference type="SUPFAM" id="SSF52058">
    <property type="entry name" value="L domain-like"/>
    <property type="match status" value="2"/>
</dbReference>
<protein>
    <recommendedName>
        <fullName evidence="4">TIR domain-containing protein</fullName>
    </recommendedName>
</protein>
<evidence type="ECO:0000313" key="5">
    <source>
        <dbReference type="EMBL" id="KAL3750009.1"/>
    </source>
</evidence>
<organism evidence="5 6">
    <name type="scientific">Eucalyptus globulus</name>
    <name type="common">Tasmanian blue gum</name>
    <dbReference type="NCBI Taxonomy" id="34317"/>
    <lineage>
        <taxon>Eukaryota</taxon>
        <taxon>Viridiplantae</taxon>
        <taxon>Streptophyta</taxon>
        <taxon>Embryophyta</taxon>
        <taxon>Tracheophyta</taxon>
        <taxon>Spermatophyta</taxon>
        <taxon>Magnoliopsida</taxon>
        <taxon>eudicotyledons</taxon>
        <taxon>Gunneridae</taxon>
        <taxon>Pentapetalae</taxon>
        <taxon>rosids</taxon>
        <taxon>malvids</taxon>
        <taxon>Myrtales</taxon>
        <taxon>Myrtaceae</taxon>
        <taxon>Myrtoideae</taxon>
        <taxon>Eucalypteae</taxon>
        <taxon>Eucalyptus</taxon>
    </lineage>
</organism>
<dbReference type="Pfam" id="PF23282">
    <property type="entry name" value="WHD_ROQ1"/>
    <property type="match status" value="1"/>
</dbReference>
<dbReference type="Pfam" id="PF00931">
    <property type="entry name" value="NB-ARC"/>
    <property type="match status" value="1"/>
</dbReference>
<dbReference type="InterPro" id="IPR003591">
    <property type="entry name" value="Leu-rich_rpt_typical-subtyp"/>
</dbReference>
<feature type="domain" description="TIR" evidence="4">
    <location>
        <begin position="13"/>
        <end position="179"/>
    </location>
</feature>
<dbReference type="PANTHER" id="PTHR11017">
    <property type="entry name" value="LEUCINE-RICH REPEAT-CONTAINING PROTEIN"/>
    <property type="match status" value="1"/>
</dbReference>